<dbReference type="RefSeq" id="XP_066805794.1">
    <property type="nucleotide sequence ID" value="XM_066943252.1"/>
</dbReference>
<feature type="compositionally biased region" description="Basic residues" evidence="1">
    <location>
        <begin position="108"/>
        <end position="118"/>
    </location>
</feature>
<dbReference type="EMBL" id="JBCAWK010000001">
    <property type="protein sequence ID" value="KAK8869548.1"/>
    <property type="molecule type" value="Genomic_DNA"/>
</dbReference>
<feature type="compositionally biased region" description="Low complexity" evidence="1">
    <location>
        <begin position="9"/>
        <end position="32"/>
    </location>
</feature>
<name>A0AAW0Z5U2_9TREE</name>
<dbReference type="KEGG" id="kne:92177375"/>
<comment type="caution">
    <text evidence="2">The sequence shown here is derived from an EMBL/GenBank/DDBJ whole genome shotgun (WGS) entry which is preliminary data.</text>
</comment>
<dbReference type="AlphaFoldDB" id="A0AAW0Z5U2"/>
<evidence type="ECO:0000313" key="2">
    <source>
        <dbReference type="EMBL" id="KAK8869548.1"/>
    </source>
</evidence>
<feature type="compositionally biased region" description="Polar residues" evidence="1">
    <location>
        <begin position="119"/>
        <end position="132"/>
    </location>
</feature>
<feature type="compositionally biased region" description="Basic residues" evidence="1">
    <location>
        <begin position="56"/>
        <end position="69"/>
    </location>
</feature>
<reference evidence="2 3" key="1">
    <citation type="journal article" date="2024" name="bioRxiv">
        <title>Comparative genomics of Cryptococcus and Kwoniella reveals pathogenesis evolution and contrasting karyotype dynamics via intercentromeric recombination or chromosome fusion.</title>
        <authorList>
            <person name="Coelho M.A."/>
            <person name="David-Palma M."/>
            <person name="Shea T."/>
            <person name="Bowers K."/>
            <person name="McGinley-Smith S."/>
            <person name="Mohammad A.W."/>
            <person name="Gnirke A."/>
            <person name="Yurkov A.M."/>
            <person name="Nowrousian M."/>
            <person name="Sun S."/>
            <person name="Cuomo C.A."/>
            <person name="Heitman J."/>
        </authorList>
    </citation>
    <scope>NUCLEOTIDE SEQUENCE [LARGE SCALE GENOMIC DNA]</scope>
    <source>
        <strain evidence="2 3">CBS 13917</strain>
    </source>
</reference>
<protein>
    <submittedName>
        <fullName evidence="2">Uncharacterized protein</fullName>
    </submittedName>
</protein>
<feature type="region of interest" description="Disordered" evidence="1">
    <location>
        <begin position="282"/>
        <end position="308"/>
    </location>
</feature>
<dbReference type="Proteomes" id="UP001388673">
    <property type="component" value="Unassembled WGS sequence"/>
</dbReference>
<keyword evidence="3" id="KW-1185">Reference proteome</keyword>
<feature type="region of interest" description="Disordered" evidence="1">
    <location>
        <begin position="1"/>
        <end position="32"/>
    </location>
</feature>
<proteinExistence type="predicted"/>
<evidence type="ECO:0000256" key="1">
    <source>
        <dbReference type="SAM" id="MobiDB-lite"/>
    </source>
</evidence>
<accession>A0AAW0Z5U2</accession>
<evidence type="ECO:0000313" key="3">
    <source>
        <dbReference type="Proteomes" id="UP001388673"/>
    </source>
</evidence>
<organism evidence="2 3">
    <name type="scientific">Kwoniella newhampshirensis</name>
    <dbReference type="NCBI Taxonomy" id="1651941"/>
    <lineage>
        <taxon>Eukaryota</taxon>
        <taxon>Fungi</taxon>
        <taxon>Dikarya</taxon>
        <taxon>Basidiomycota</taxon>
        <taxon>Agaricomycotina</taxon>
        <taxon>Tremellomycetes</taxon>
        <taxon>Tremellales</taxon>
        <taxon>Cryptococcaceae</taxon>
        <taxon>Kwoniella</taxon>
    </lineage>
</organism>
<gene>
    <name evidence="2" type="ORF">IAR55_000115</name>
</gene>
<sequence length="308" mass="34256">MVSGLELRTSPSTPPVSSTPAVGPSTTATTSVGKYLPSFDALIRSLGSEVDHPHHAHHMHHLHEHHHPHGAPYPSLHRHHPHLHEMIHRPPSTPPTPSTHSHTPQHLGVHHHYSRGRPRSNSVPAISRTHLTSPFKGDNTLYDDHSTEHHGDRIKALREGDGEWNTWSLNAVVPVSLPYHARPHFHPRASTGSVPITIQTTQHNHNPLLSPSHSPLHQLHDRSTETYFPSFPPRDQILAQPIPIHRPVPHPRRSLSIGSHSPLSVNDPLTPQSLRGVYENETTGVDVESDCSRRPTPTPMSIKGCERE</sequence>
<feature type="region of interest" description="Disordered" evidence="1">
    <location>
        <begin position="56"/>
        <end position="148"/>
    </location>
</feature>
<dbReference type="GeneID" id="92177375"/>